<keyword evidence="6 7" id="KW-0472">Membrane</keyword>
<comment type="subcellular location">
    <subcellularLocation>
        <location evidence="2 7">Membrane</location>
        <topology evidence="2 7">Multi-pass membrane protein</topology>
    </subcellularLocation>
</comment>
<name>A0A0J8DX62_BETVV</name>
<feature type="transmembrane region" description="Helical" evidence="7">
    <location>
        <begin position="50"/>
        <end position="70"/>
    </location>
</feature>
<protein>
    <recommendedName>
        <fullName evidence="7">PRA1 family protein</fullName>
    </recommendedName>
</protein>
<dbReference type="AlphaFoldDB" id="A0A0J8DX62"/>
<evidence type="ECO:0000256" key="5">
    <source>
        <dbReference type="ARBA" id="ARBA00022989"/>
    </source>
</evidence>
<evidence type="ECO:0000256" key="2">
    <source>
        <dbReference type="ARBA" id="ARBA00004141"/>
    </source>
</evidence>
<gene>
    <name evidence="8" type="ORF">BVRB_008070</name>
</gene>
<dbReference type="PANTHER" id="PTHR19317:SF2">
    <property type="entry name" value="PRA1 FAMILY PROTEIN F2"/>
    <property type="match status" value="1"/>
</dbReference>
<comment type="function">
    <text evidence="1 7">May be involved in both secretory and endocytic intracellular trafficking in the endosomal/prevacuolar compartments.</text>
</comment>
<keyword evidence="5 7" id="KW-1133">Transmembrane helix</keyword>
<dbReference type="GO" id="GO:0005783">
    <property type="term" value="C:endoplasmic reticulum"/>
    <property type="evidence" value="ECO:0007669"/>
    <property type="project" value="TreeGrafter"/>
</dbReference>
<evidence type="ECO:0000256" key="6">
    <source>
        <dbReference type="ARBA" id="ARBA00023136"/>
    </source>
</evidence>
<dbReference type="Proteomes" id="UP000035740">
    <property type="component" value="Unassembled WGS sequence"/>
</dbReference>
<dbReference type="OMA" id="IMMVAWL"/>
<evidence type="ECO:0000313" key="9">
    <source>
        <dbReference type="Proteomes" id="UP000035740"/>
    </source>
</evidence>
<organism evidence="8 9">
    <name type="scientific">Beta vulgaris subsp. vulgaris</name>
    <name type="common">Beet</name>
    <dbReference type="NCBI Taxonomy" id="3555"/>
    <lineage>
        <taxon>Eukaryota</taxon>
        <taxon>Viridiplantae</taxon>
        <taxon>Streptophyta</taxon>
        <taxon>Embryophyta</taxon>
        <taxon>Tracheophyta</taxon>
        <taxon>Spermatophyta</taxon>
        <taxon>Magnoliopsida</taxon>
        <taxon>eudicotyledons</taxon>
        <taxon>Gunneridae</taxon>
        <taxon>Pentapetalae</taxon>
        <taxon>Caryophyllales</taxon>
        <taxon>Chenopodiaceae</taxon>
        <taxon>Betoideae</taxon>
        <taxon>Beta</taxon>
    </lineage>
</organism>
<dbReference type="GO" id="GO:0005794">
    <property type="term" value="C:Golgi apparatus"/>
    <property type="evidence" value="ECO:0007669"/>
    <property type="project" value="TreeGrafter"/>
</dbReference>
<proteinExistence type="inferred from homology"/>
<evidence type="ECO:0000256" key="1">
    <source>
        <dbReference type="ARBA" id="ARBA00002501"/>
    </source>
</evidence>
<comment type="similarity">
    <text evidence="3 7">Belongs to the PRA1 family.</text>
</comment>
<evidence type="ECO:0000256" key="3">
    <source>
        <dbReference type="ARBA" id="ARBA00006483"/>
    </source>
</evidence>
<dbReference type="PANTHER" id="PTHR19317">
    <property type="entry name" value="PRENYLATED RAB ACCEPTOR 1-RELATED"/>
    <property type="match status" value="1"/>
</dbReference>
<dbReference type="Gramene" id="KMS95455">
    <property type="protein sequence ID" value="KMS95455"/>
    <property type="gene ID" value="BVRB_008070"/>
</dbReference>
<accession>A0A0J8DX62</accession>
<dbReference type="InterPro" id="IPR004895">
    <property type="entry name" value="Prenylated_rab_accept_PRA1"/>
</dbReference>
<dbReference type="eggNOG" id="KOG3142">
    <property type="taxonomic scope" value="Eukaryota"/>
</dbReference>
<dbReference type="OrthoDB" id="63113at2759"/>
<dbReference type="GO" id="GO:0016020">
    <property type="term" value="C:membrane"/>
    <property type="evidence" value="ECO:0007669"/>
    <property type="project" value="UniProtKB-SubCell"/>
</dbReference>
<dbReference type="Pfam" id="PF03208">
    <property type="entry name" value="PRA1"/>
    <property type="match status" value="1"/>
</dbReference>
<keyword evidence="9" id="KW-1185">Reference proteome</keyword>
<evidence type="ECO:0000313" key="8">
    <source>
        <dbReference type="EMBL" id="KMS95455.1"/>
    </source>
</evidence>
<dbReference type="EMBL" id="KQ090467">
    <property type="protein sequence ID" value="KMS95455.1"/>
    <property type="molecule type" value="Genomic_DNA"/>
</dbReference>
<keyword evidence="4 7" id="KW-0812">Transmembrane</keyword>
<feature type="transmembrane region" description="Helical" evidence="7">
    <location>
        <begin position="6"/>
        <end position="38"/>
    </location>
</feature>
<sequence>MNYAIIALIILFLSLLWHPLSLIVFTLFMSAWLFFYFLRESPLVVFGYEVGDKAVLLLLTVFTVVFLLLTDVTVNIVVALFVAVAVIVAHAAVRRTDDLPVSDVGFEDESGARVVYSRNTGGLGERLPLKDTASSSFSASN</sequence>
<keyword evidence="7" id="KW-0813">Transport</keyword>
<evidence type="ECO:0000256" key="7">
    <source>
        <dbReference type="RuleBase" id="RU363107"/>
    </source>
</evidence>
<evidence type="ECO:0000256" key="4">
    <source>
        <dbReference type="ARBA" id="ARBA00022692"/>
    </source>
</evidence>
<dbReference type="GO" id="GO:0016192">
    <property type="term" value="P:vesicle-mediated transport"/>
    <property type="evidence" value="ECO:0007669"/>
    <property type="project" value="TreeGrafter"/>
</dbReference>
<reference evidence="8 9" key="1">
    <citation type="journal article" date="2014" name="Nature">
        <title>The genome of the recently domesticated crop plant sugar beet (Beta vulgaris).</title>
        <authorList>
            <person name="Dohm J.C."/>
            <person name="Minoche A.E."/>
            <person name="Holtgrawe D."/>
            <person name="Capella-Gutierrez S."/>
            <person name="Zakrzewski F."/>
            <person name="Tafer H."/>
            <person name="Rupp O."/>
            <person name="Sorensen T.R."/>
            <person name="Stracke R."/>
            <person name="Reinhardt R."/>
            <person name="Goesmann A."/>
            <person name="Kraft T."/>
            <person name="Schulz B."/>
            <person name="Stadler P.F."/>
            <person name="Schmidt T."/>
            <person name="Gabaldon T."/>
            <person name="Lehrach H."/>
            <person name="Weisshaar B."/>
            <person name="Himmelbauer H."/>
        </authorList>
    </citation>
    <scope>NUCLEOTIDE SEQUENCE [LARGE SCALE GENOMIC DNA]</scope>
    <source>
        <tissue evidence="8">Taproot</tissue>
    </source>
</reference>